<evidence type="ECO:0000256" key="5">
    <source>
        <dbReference type="ARBA" id="ARBA00038253"/>
    </source>
</evidence>
<protein>
    <submittedName>
        <fullName evidence="6">Tetratricopeptide repeat-containing protein</fullName>
    </submittedName>
</protein>
<dbReference type="PANTHER" id="PTHR46630:SF1">
    <property type="entry name" value="TETRATRICOPEPTIDE REPEAT PROTEIN 29"/>
    <property type="match status" value="1"/>
</dbReference>
<dbReference type="InterPro" id="IPR019734">
    <property type="entry name" value="TPR_rpt"/>
</dbReference>
<evidence type="ECO:0000256" key="1">
    <source>
        <dbReference type="ARBA" id="ARBA00004496"/>
    </source>
</evidence>
<evidence type="ECO:0000313" key="6">
    <source>
        <dbReference type="EMBL" id="OXM45232.1"/>
    </source>
</evidence>
<dbReference type="Proteomes" id="UP000215563">
    <property type="component" value="Unassembled WGS sequence"/>
</dbReference>
<dbReference type="SUPFAM" id="SSF48452">
    <property type="entry name" value="TPR-like"/>
    <property type="match status" value="2"/>
</dbReference>
<dbReference type="RefSeq" id="WP_020636658.1">
    <property type="nucleotide sequence ID" value="NZ_KB913032.1"/>
</dbReference>
<dbReference type="InterPro" id="IPR011990">
    <property type="entry name" value="TPR-like_helical_dom_sf"/>
</dbReference>
<keyword evidence="4" id="KW-0802">TPR repeat</keyword>
<dbReference type="Gene3D" id="1.25.40.10">
    <property type="entry name" value="Tetratricopeptide repeat domain"/>
    <property type="match status" value="1"/>
</dbReference>
<keyword evidence="3" id="KW-0677">Repeat</keyword>
<dbReference type="OrthoDB" id="3653571at2"/>
<comment type="caution">
    <text evidence="6">The sequence shown here is derived from an EMBL/GenBank/DDBJ whole genome shotgun (WGS) entry which is preliminary data.</text>
</comment>
<organism evidence="6 7">
    <name type="scientific">Amycolatopsis alba DSM 44262</name>
    <dbReference type="NCBI Taxonomy" id="1125972"/>
    <lineage>
        <taxon>Bacteria</taxon>
        <taxon>Bacillati</taxon>
        <taxon>Actinomycetota</taxon>
        <taxon>Actinomycetes</taxon>
        <taxon>Pseudonocardiales</taxon>
        <taxon>Pseudonocardiaceae</taxon>
        <taxon>Amycolatopsis</taxon>
    </lineage>
</organism>
<evidence type="ECO:0000256" key="2">
    <source>
        <dbReference type="ARBA" id="ARBA00022490"/>
    </source>
</evidence>
<evidence type="ECO:0000313" key="7">
    <source>
        <dbReference type="Proteomes" id="UP000215563"/>
    </source>
</evidence>
<comment type="subcellular location">
    <subcellularLocation>
        <location evidence="1">Cytoplasm</location>
    </subcellularLocation>
</comment>
<reference evidence="6 7" key="1">
    <citation type="submission" date="2017-07" db="EMBL/GenBank/DDBJ databases">
        <title>Amycolatopsis alba DSM 44262 Genome sequencing and assembly.</title>
        <authorList>
            <person name="Kaur N."/>
            <person name="Mayilraj S."/>
        </authorList>
    </citation>
    <scope>NUCLEOTIDE SEQUENCE [LARGE SCALE GENOMIC DNA]</scope>
    <source>
        <strain evidence="6 7">DSM 44262</strain>
    </source>
</reference>
<dbReference type="InterPro" id="IPR051476">
    <property type="entry name" value="Bac_ResReg_Asp_Phosphatase"/>
</dbReference>
<dbReference type="EMBL" id="NMQU01000106">
    <property type="protein sequence ID" value="OXM45232.1"/>
    <property type="molecule type" value="Genomic_DNA"/>
</dbReference>
<dbReference type="AlphaFoldDB" id="A0A229REY3"/>
<sequence>MTGGDAYEGDVTEHPATDVIFQAWHAEPGARKEFLESLNPPGAIALRSRYRHLLDSLSTEIRIDPVPPEQWRRALLLETEIDQELRTGHFKSAEQLCGQLADDTFGEIAVVNAMIGLGDARRSVQDPDRALEHYEAATIRADASGYRFGRVRSLIPLGYLTLTYHSAVRATDLFEEAKKLAEDLADPVYLGNAIQGLAECADRRGDTATAMRHYQKAFAVFTEIRTATGQAHAAQRLGTLYNRVGRPVDARKWLVRAAESFAADGDKVGTVNVLEDLGDFLLGLGDPDAAEIQFRAAHDIAAQHGLTGAKAHAIQNYGRLARARESWPQAVELFEQAVTAYRAVGDLLGVCTALTRLAESRERLAQEEGGDSGLLDRVAAVYAIEQYRAANHDPAAQHEYRRRFAEIYAQALRAAVARGSAPVFAVVADGLAGRRLAGLAGAEIRPGVTDDLTILQHVLVSADQRWLSLSRPTGTSGMELPPETTRTERIARLMGTLAIKGGTREPAKTAVDDLLAAVYPPQEDDGDELLSHLPATCDVLQLALDPACPELLHRLWRNDKGETHLDTVRLPQDCTKLLELLQEDSQERSDLRLNEMIGLAELLPSGLRERLSQQTGRLLILPVGELWLVPWSAVPIRPGLPLGQASEYAVCPSLGVQRILRERAPRASRGTSYFWANPMMAELKLGSLLVDPQWRIERVGSAQEAKTRLTDGAHTVICVGHGRLSDGIGHYLELDINTWLLPVDVLTGTPPERLCLITCWGGGVPGQAMTDPVTVATLALVRGSLEVLATVGEYGDTPVGNQFAQWVVASLGTTGISVSRAVHTAINRVMTEPGIGAYPIRDWAPLLPIGTFRD</sequence>
<name>A0A229REY3_AMYAL</name>
<dbReference type="GO" id="GO:0005737">
    <property type="term" value="C:cytoplasm"/>
    <property type="evidence" value="ECO:0007669"/>
    <property type="project" value="UniProtKB-SubCell"/>
</dbReference>
<keyword evidence="2" id="KW-0963">Cytoplasm</keyword>
<evidence type="ECO:0000256" key="4">
    <source>
        <dbReference type="ARBA" id="ARBA00022803"/>
    </source>
</evidence>
<proteinExistence type="inferred from homology"/>
<dbReference type="PANTHER" id="PTHR46630">
    <property type="entry name" value="TETRATRICOPEPTIDE REPEAT PROTEIN 29"/>
    <property type="match status" value="1"/>
</dbReference>
<accession>A0A229REY3</accession>
<evidence type="ECO:0000256" key="3">
    <source>
        <dbReference type="ARBA" id="ARBA00022737"/>
    </source>
</evidence>
<dbReference type="SMART" id="SM00028">
    <property type="entry name" value="TPR"/>
    <property type="match status" value="5"/>
</dbReference>
<gene>
    <name evidence="6" type="ORF">CFP75_32100</name>
</gene>
<keyword evidence="7" id="KW-1185">Reference proteome</keyword>
<dbReference type="Pfam" id="PF13424">
    <property type="entry name" value="TPR_12"/>
    <property type="match status" value="1"/>
</dbReference>
<comment type="similarity">
    <text evidence="5">Belongs to the Rap family.</text>
</comment>